<reference evidence="2 3" key="1">
    <citation type="journal article" date="2015" name="Genome Biol. Evol.">
        <title>Phylogenomic analyses indicate that early fungi evolved digesting cell walls of algal ancestors of land plants.</title>
        <authorList>
            <person name="Chang Y."/>
            <person name="Wang S."/>
            <person name="Sekimoto S."/>
            <person name="Aerts A.L."/>
            <person name="Choi C."/>
            <person name="Clum A."/>
            <person name="LaButti K.M."/>
            <person name="Lindquist E.A."/>
            <person name="Yee Ngan C."/>
            <person name="Ohm R.A."/>
            <person name="Salamov A.A."/>
            <person name="Grigoriev I.V."/>
            <person name="Spatafora J.W."/>
            <person name="Berbee M.L."/>
        </authorList>
    </citation>
    <scope>NUCLEOTIDE SEQUENCE [LARGE SCALE GENOMIC DNA]</scope>
    <source>
        <strain evidence="2 3">JEL478</strain>
    </source>
</reference>
<feature type="region of interest" description="Disordered" evidence="1">
    <location>
        <begin position="129"/>
        <end position="162"/>
    </location>
</feature>
<feature type="region of interest" description="Disordered" evidence="1">
    <location>
        <begin position="1"/>
        <end position="73"/>
    </location>
</feature>
<evidence type="ECO:0000313" key="3">
    <source>
        <dbReference type="Proteomes" id="UP000070544"/>
    </source>
</evidence>
<evidence type="ECO:0000256" key="1">
    <source>
        <dbReference type="SAM" id="MobiDB-lite"/>
    </source>
</evidence>
<sequence>MLMDPEFDAEESVPSLQDSIIKEPWEDILDDRVDSVLTEEAQDLEKDNLAPPLLDQEESSSQSEDQDHYQDVPAVDFGRPKVDEEVGELVLNGALHLTAPGATDEHMDDSSEDSLELEDLEAKFLQLDVTDQPSNGSSGQNGLLKDARGSLDDPYKADEQSYTEHVRRALTTEEERVSQLAAERDIGVFLTPPAPWLDPEQSRQRQSDDDIASTSLVVVSDAKLGDDLFYEDYLTELDEDVRPSNSAGDDGLFSGGSDMQIEDVLRWTELGDFTPVDFSNGLKLKSTLLAASLRAQNASQPSLLTSDDWERMIAVVYHNGEAFFVARDVDYAVEDGMIKLAVDLPEHERTLLGDDEATSHRVLREQLGKFEEK</sequence>
<organism evidence="2 3">
    <name type="scientific">Gonapodya prolifera (strain JEL478)</name>
    <name type="common">Monoblepharis prolifera</name>
    <dbReference type="NCBI Taxonomy" id="1344416"/>
    <lineage>
        <taxon>Eukaryota</taxon>
        <taxon>Fungi</taxon>
        <taxon>Fungi incertae sedis</taxon>
        <taxon>Chytridiomycota</taxon>
        <taxon>Chytridiomycota incertae sedis</taxon>
        <taxon>Monoblepharidomycetes</taxon>
        <taxon>Monoblepharidales</taxon>
        <taxon>Gonapodyaceae</taxon>
        <taxon>Gonapodya</taxon>
    </lineage>
</organism>
<accession>A0A139A1F1</accession>
<protein>
    <submittedName>
        <fullName evidence="2">Uncharacterized protein</fullName>
    </submittedName>
</protein>
<dbReference type="AlphaFoldDB" id="A0A139A1F1"/>
<name>A0A139A1F1_GONPJ</name>
<feature type="compositionally biased region" description="Basic and acidic residues" evidence="1">
    <location>
        <begin position="145"/>
        <end position="162"/>
    </location>
</feature>
<feature type="compositionally biased region" description="Basic and acidic residues" evidence="1">
    <location>
        <begin position="20"/>
        <end position="34"/>
    </location>
</feature>
<dbReference type="EMBL" id="KQ965820">
    <property type="protein sequence ID" value="KXS10582.1"/>
    <property type="molecule type" value="Genomic_DNA"/>
</dbReference>
<proteinExistence type="predicted"/>
<keyword evidence="3" id="KW-1185">Reference proteome</keyword>
<gene>
    <name evidence="2" type="ORF">M427DRAFT_36962</name>
</gene>
<feature type="compositionally biased region" description="Polar residues" evidence="1">
    <location>
        <begin position="129"/>
        <end position="141"/>
    </location>
</feature>
<evidence type="ECO:0000313" key="2">
    <source>
        <dbReference type="EMBL" id="KXS10582.1"/>
    </source>
</evidence>
<dbReference type="Proteomes" id="UP000070544">
    <property type="component" value="Unassembled WGS sequence"/>
</dbReference>
<feature type="compositionally biased region" description="Acidic residues" evidence="1">
    <location>
        <begin position="1"/>
        <end position="11"/>
    </location>
</feature>